<evidence type="ECO:0000259" key="2">
    <source>
        <dbReference type="Pfam" id="PF12222"/>
    </source>
</evidence>
<keyword evidence="4" id="KW-1185">Reference proteome</keyword>
<dbReference type="Pfam" id="PF12222">
    <property type="entry name" value="PNGaseA"/>
    <property type="match status" value="1"/>
</dbReference>
<proteinExistence type="predicted"/>
<evidence type="ECO:0000313" key="4">
    <source>
        <dbReference type="Proteomes" id="UP001085076"/>
    </source>
</evidence>
<dbReference type="InterPro" id="IPR021102">
    <property type="entry name" value="PNGase_A"/>
</dbReference>
<dbReference type="PANTHER" id="PTHR31104">
    <property type="entry name" value="PEPTIDE-N4-(N-ACETYL-BETA-GLUCOSAMINYL)ASPARAGINE AMIDASE A PROTEIN"/>
    <property type="match status" value="1"/>
</dbReference>
<keyword evidence="1" id="KW-0732">Signal</keyword>
<feature type="signal peptide" evidence="1">
    <location>
        <begin position="1"/>
        <end position="18"/>
    </location>
</feature>
<reference evidence="3" key="2">
    <citation type="journal article" date="2022" name="Hortic Res">
        <title>The genome of Dioscorea zingiberensis sheds light on the biosynthesis, origin and evolution of the medicinally important diosgenin saponins.</title>
        <authorList>
            <person name="Li Y."/>
            <person name="Tan C."/>
            <person name="Li Z."/>
            <person name="Guo J."/>
            <person name="Li S."/>
            <person name="Chen X."/>
            <person name="Wang C."/>
            <person name="Dai X."/>
            <person name="Yang H."/>
            <person name="Song W."/>
            <person name="Hou L."/>
            <person name="Xu J."/>
            <person name="Tong Z."/>
            <person name="Xu A."/>
            <person name="Yuan X."/>
            <person name="Wang W."/>
            <person name="Yang Q."/>
            <person name="Chen L."/>
            <person name="Sun Z."/>
            <person name="Wang K."/>
            <person name="Pan B."/>
            <person name="Chen J."/>
            <person name="Bao Y."/>
            <person name="Liu F."/>
            <person name="Qi X."/>
            <person name="Gang D.R."/>
            <person name="Wen J."/>
            <person name="Li J."/>
        </authorList>
    </citation>
    <scope>NUCLEOTIDE SEQUENCE</scope>
    <source>
        <strain evidence="3">Dzin_1.0</strain>
    </source>
</reference>
<dbReference type="OrthoDB" id="1612078at2759"/>
<protein>
    <recommendedName>
        <fullName evidence="2">Peptide N-acetyl-beta-D-glucosaminyl asparaginase amidase A N-terminal domain-containing protein</fullName>
    </recommendedName>
</protein>
<dbReference type="Proteomes" id="UP001085076">
    <property type="component" value="Miscellaneous, Linkage group lg01"/>
</dbReference>
<dbReference type="InterPro" id="IPR056948">
    <property type="entry name" value="PNGaseA_N"/>
</dbReference>
<reference evidence="3" key="1">
    <citation type="submission" date="2021-03" db="EMBL/GenBank/DDBJ databases">
        <authorList>
            <person name="Li Z."/>
            <person name="Yang C."/>
        </authorList>
    </citation>
    <scope>NUCLEOTIDE SEQUENCE</scope>
    <source>
        <strain evidence="3">Dzin_1.0</strain>
        <tissue evidence="3">Leaf</tissue>
    </source>
</reference>
<evidence type="ECO:0000256" key="1">
    <source>
        <dbReference type="SAM" id="SignalP"/>
    </source>
</evidence>
<evidence type="ECO:0000313" key="3">
    <source>
        <dbReference type="EMBL" id="KAJ0983881.1"/>
    </source>
</evidence>
<sequence>MNSFSFLLFSLLISVVIAIDVGTLEHIDPTLPPALPGQTPKCSVLILHHDFANTVGAPPASANYTQPAECPYPWTRVVLELSVSASDVQKSRIAAIWIDGAEILRTSTPLPTSSGAFWRVQKDVTRYATLLRHLSGGEAAGRMVYMMLENSNETLPGVFSANVTLHFYRGALIDGRQGYTARPTVKGLYRQPADVILPVSQGCYGNGFWFRIHNESHVPFSSVTIPSNTFRAVLEIFASHHADDEFWYSNPLRSSYSGEFPKSNGGFRQLYATIDGKYVGGHIPFPVIYPGSINPYFWSPVAAIGSFDIPSYDLDVTPFLSMLLDGGPHEIGLGVRDALPHWLVTANLHLWIDARSDTVLAGVVDYIAPPMKVSKNGEWRSVEGQSEVNADGLVRFSGWTASSFGNITTTVRQKITFKSQIEVQNRGSVRQVEMINKARNTIGVTSGSQILGRVQMFVESPLQLQSTMETEMGGGELERTRLFHELQEVVNLNENQVVSSSTLIDRQNAEGSALVHDGVTLWGSGSTKSSYKYRDDANACYLRTVSTEGGAVKFDMSSPSCSTMAEA</sequence>
<feature type="domain" description="Peptide N-acetyl-beta-D-glucosaminyl asparaginase amidase A N-terminal" evidence="2">
    <location>
        <begin position="38"/>
        <end position="366"/>
    </location>
</feature>
<dbReference type="EMBL" id="JAGGNH010000001">
    <property type="protein sequence ID" value="KAJ0983881.1"/>
    <property type="molecule type" value="Genomic_DNA"/>
</dbReference>
<name>A0A9D5HPE3_9LILI</name>
<accession>A0A9D5HPE3</accession>
<gene>
    <name evidence="3" type="ORF">J5N97_002237</name>
</gene>
<feature type="chain" id="PRO_5038984173" description="Peptide N-acetyl-beta-D-glucosaminyl asparaginase amidase A N-terminal domain-containing protein" evidence="1">
    <location>
        <begin position="19"/>
        <end position="567"/>
    </location>
</feature>
<organism evidence="3 4">
    <name type="scientific">Dioscorea zingiberensis</name>
    <dbReference type="NCBI Taxonomy" id="325984"/>
    <lineage>
        <taxon>Eukaryota</taxon>
        <taxon>Viridiplantae</taxon>
        <taxon>Streptophyta</taxon>
        <taxon>Embryophyta</taxon>
        <taxon>Tracheophyta</taxon>
        <taxon>Spermatophyta</taxon>
        <taxon>Magnoliopsida</taxon>
        <taxon>Liliopsida</taxon>
        <taxon>Dioscoreales</taxon>
        <taxon>Dioscoreaceae</taxon>
        <taxon>Dioscorea</taxon>
    </lineage>
</organism>
<dbReference type="AlphaFoldDB" id="A0A9D5HPE3"/>
<comment type="caution">
    <text evidence="3">The sequence shown here is derived from an EMBL/GenBank/DDBJ whole genome shotgun (WGS) entry which is preliminary data.</text>
</comment>